<dbReference type="PANTHER" id="PTHR11130">
    <property type="entry name" value="GLUTATHIONE SYNTHETASE"/>
    <property type="match status" value="1"/>
</dbReference>
<evidence type="ECO:0000256" key="17">
    <source>
        <dbReference type="SAM" id="SignalP"/>
    </source>
</evidence>
<dbReference type="GO" id="GO:0046872">
    <property type="term" value="F:metal ion binding"/>
    <property type="evidence" value="ECO:0007669"/>
    <property type="project" value="UniProtKB-KW"/>
</dbReference>
<dbReference type="InterPro" id="IPR037013">
    <property type="entry name" value="GSH-S_sub-bd_sf"/>
</dbReference>
<dbReference type="PANTHER" id="PTHR11130:SF0">
    <property type="entry name" value="GLUTATHIONE SYNTHETASE"/>
    <property type="match status" value="1"/>
</dbReference>
<evidence type="ECO:0000256" key="6">
    <source>
        <dbReference type="ARBA" id="ARBA00020821"/>
    </source>
</evidence>
<dbReference type="InterPro" id="IPR004887">
    <property type="entry name" value="GSH_synth_subst-bd"/>
</dbReference>
<dbReference type="GO" id="GO:0005829">
    <property type="term" value="C:cytosol"/>
    <property type="evidence" value="ECO:0007669"/>
    <property type="project" value="TreeGrafter"/>
</dbReference>
<dbReference type="Gene3D" id="1.10.1080.10">
    <property type="entry name" value="Glutathione Synthetase, Chain A, domain 3"/>
    <property type="match status" value="1"/>
</dbReference>
<feature type="chain" id="PRO_5011955265" description="Glutathione synthetase" evidence="17">
    <location>
        <begin position="16"/>
        <end position="577"/>
    </location>
</feature>
<dbReference type="GO" id="GO:0004363">
    <property type="term" value="F:glutathione synthase activity"/>
    <property type="evidence" value="ECO:0007669"/>
    <property type="project" value="UniProtKB-EC"/>
</dbReference>
<keyword evidence="12" id="KW-0460">Magnesium</keyword>
<comment type="pathway">
    <text evidence="2">Sulfur metabolism; glutathione biosynthesis; glutathione from L-cysteine and L-glutamate: step 2/2.</text>
</comment>
<evidence type="ECO:0000256" key="7">
    <source>
        <dbReference type="ARBA" id="ARBA00022598"/>
    </source>
</evidence>
<evidence type="ECO:0000256" key="16">
    <source>
        <dbReference type="SAM" id="Phobius"/>
    </source>
</evidence>
<evidence type="ECO:0000256" key="13">
    <source>
        <dbReference type="ARBA" id="ARBA00030403"/>
    </source>
</evidence>
<evidence type="ECO:0000256" key="1">
    <source>
        <dbReference type="ARBA" id="ARBA00001946"/>
    </source>
</evidence>
<evidence type="ECO:0000256" key="4">
    <source>
        <dbReference type="ARBA" id="ARBA00011738"/>
    </source>
</evidence>
<keyword evidence="11" id="KW-0067">ATP-binding</keyword>
<gene>
    <name evidence="19" type="primary">Dmoj\GI16238</name>
    <name evidence="19" type="ORF">Dmoj_GI16238</name>
</gene>
<dbReference type="Gene3D" id="3.30.1490.50">
    <property type="match status" value="1"/>
</dbReference>
<dbReference type="Pfam" id="PF03199">
    <property type="entry name" value="GSH_synthase"/>
    <property type="match status" value="1"/>
</dbReference>
<dbReference type="InterPro" id="IPR014709">
    <property type="entry name" value="Glutathione_synthase_C_euk"/>
</dbReference>
<comment type="cofactor">
    <cofactor evidence="1">
        <name>Mg(2+)</name>
        <dbReference type="ChEBI" id="CHEBI:18420"/>
    </cofactor>
</comment>
<dbReference type="InterPro" id="IPR005615">
    <property type="entry name" value="Glutathione_synthase"/>
</dbReference>
<protein>
    <recommendedName>
        <fullName evidence="6">Glutathione synthetase</fullName>
        <ecNumber evidence="5">6.3.2.3</ecNumber>
    </recommendedName>
    <alternativeName>
        <fullName evidence="13">Glutathione synthase</fullName>
    </alternativeName>
</protein>
<keyword evidence="16" id="KW-0812">Transmembrane</keyword>
<keyword evidence="10" id="KW-0547">Nucleotide-binding</keyword>
<feature type="domain" description="Glutathione synthase substrate-binding" evidence="18">
    <location>
        <begin position="299"/>
        <end position="399"/>
    </location>
</feature>
<proteinExistence type="inferred from homology"/>
<keyword evidence="17" id="KW-0732">Signal</keyword>
<dbReference type="FunCoup" id="A0A0Q9XT58">
    <property type="interactions" value="1535"/>
</dbReference>
<sequence>MCLSLSLSHSLFCGAAPNVCVVDVIVVVAVDMPSFTFIYPQKNKTKFYSRIDLKFSAFLSEKKSKMKMKTNEYQNPMKSNKLRINQNSNRSEQPIPQIRKSNRNITNEWCVLLVLIVIVIVFRIPIYTHSKHFTHTHAHTHTHAYAHTLTCAHFHSPPKRISLGMLRSDLMLESRCPELSPLLETSAGAGNDAKEGQKQKERMADAKASTKAGKANPTAQPGIQRSASSSYCCWKQVEINTIASGFGHLGPASKTIQSFVLRELGHAEKLKQMPKNEALAGLCDGMVKAWNIYAKPKSVILFIIEDISYNICDQRFHEFYIRETYPHIKVLRRTLTEVHKEGKLGQNKELLLGNTEVAVIYFRAGYEPGHYPTQGEWDARYLMETSLAIKCPSIQYHLAGTKKVQQALAQPAVLERFINDPEEMKAVGKIFTGLYSMDDNEVGNANYEMAMRTPEKFVLKPQREGGGNNVYGLDIPDALKRMSRVERSAWILMDLIHPPLSQGYMIRPGSDVPPQIVDMVSELGIFGVIIGDADHIIHNYQAGHMLRTKLSTANEGGVAAGLGALDSPYLIDSDDED</sequence>
<reference evidence="19 20" key="1">
    <citation type="journal article" date="2007" name="Nature">
        <title>Evolution of genes and genomes on the Drosophila phylogeny.</title>
        <authorList>
            <consortium name="Drosophila 12 Genomes Consortium"/>
            <person name="Clark A.G."/>
            <person name="Eisen M.B."/>
            <person name="Smith D.R."/>
            <person name="Bergman C.M."/>
            <person name="Oliver B."/>
            <person name="Markow T.A."/>
            <person name="Kaufman T.C."/>
            <person name="Kellis M."/>
            <person name="Gelbart W."/>
            <person name="Iyer V.N."/>
            <person name="Pollard D.A."/>
            <person name="Sackton T.B."/>
            <person name="Larracuente A.M."/>
            <person name="Singh N.D."/>
            <person name="Abad J.P."/>
            <person name="Abt D.N."/>
            <person name="Adryan B."/>
            <person name="Aguade M."/>
            <person name="Akashi H."/>
            <person name="Anderson W.W."/>
            <person name="Aquadro C.F."/>
            <person name="Ardell D.H."/>
            <person name="Arguello R."/>
            <person name="Artieri C.G."/>
            <person name="Barbash D.A."/>
            <person name="Barker D."/>
            <person name="Barsanti P."/>
            <person name="Batterham P."/>
            <person name="Batzoglou S."/>
            <person name="Begun D."/>
            <person name="Bhutkar A."/>
            <person name="Blanco E."/>
            <person name="Bosak S.A."/>
            <person name="Bradley R.K."/>
            <person name="Brand A.D."/>
            <person name="Brent M.R."/>
            <person name="Brooks A.N."/>
            <person name="Brown R.H."/>
            <person name="Butlin R.K."/>
            <person name="Caggese C."/>
            <person name="Calvi B.R."/>
            <person name="Bernardo de Carvalho A."/>
            <person name="Caspi A."/>
            <person name="Castrezana S."/>
            <person name="Celniker S.E."/>
            <person name="Chang J.L."/>
            <person name="Chapple C."/>
            <person name="Chatterji S."/>
            <person name="Chinwalla A."/>
            <person name="Civetta A."/>
            <person name="Clifton S.W."/>
            <person name="Comeron J.M."/>
            <person name="Costello J.C."/>
            <person name="Coyne J.A."/>
            <person name="Daub J."/>
            <person name="David R.G."/>
            <person name="Delcher A.L."/>
            <person name="Delehaunty K."/>
            <person name="Do C.B."/>
            <person name="Ebling H."/>
            <person name="Edwards K."/>
            <person name="Eickbush T."/>
            <person name="Evans J.D."/>
            <person name="Filipski A."/>
            <person name="Findeiss S."/>
            <person name="Freyhult E."/>
            <person name="Fulton L."/>
            <person name="Fulton R."/>
            <person name="Garcia A.C."/>
            <person name="Gardiner A."/>
            <person name="Garfield D.A."/>
            <person name="Garvin B.E."/>
            <person name="Gibson G."/>
            <person name="Gilbert D."/>
            <person name="Gnerre S."/>
            <person name="Godfrey J."/>
            <person name="Good R."/>
            <person name="Gotea V."/>
            <person name="Gravely B."/>
            <person name="Greenberg A.J."/>
            <person name="Griffiths-Jones S."/>
            <person name="Gross S."/>
            <person name="Guigo R."/>
            <person name="Gustafson E.A."/>
            <person name="Haerty W."/>
            <person name="Hahn M.W."/>
            <person name="Halligan D.L."/>
            <person name="Halpern A.L."/>
            <person name="Halter G.M."/>
            <person name="Han M.V."/>
            <person name="Heger A."/>
            <person name="Hillier L."/>
            <person name="Hinrichs A.S."/>
            <person name="Holmes I."/>
            <person name="Hoskins R.A."/>
            <person name="Hubisz M.J."/>
            <person name="Hultmark D."/>
            <person name="Huntley M.A."/>
            <person name="Jaffe D.B."/>
            <person name="Jagadeeshan S."/>
            <person name="Jeck W.R."/>
            <person name="Johnson J."/>
            <person name="Jones C.D."/>
            <person name="Jordan W.C."/>
            <person name="Karpen G.H."/>
            <person name="Kataoka E."/>
            <person name="Keightley P.D."/>
            <person name="Kheradpour P."/>
            <person name="Kirkness E.F."/>
            <person name="Koerich L.B."/>
            <person name="Kristiansen K."/>
            <person name="Kudrna D."/>
            <person name="Kulathinal R.J."/>
            <person name="Kumar S."/>
            <person name="Kwok R."/>
            <person name="Lander E."/>
            <person name="Langley C.H."/>
            <person name="Lapoint R."/>
            <person name="Lazzaro B.P."/>
            <person name="Lee S.J."/>
            <person name="Levesque L."/>
            <person name="Li R."/>
            <person name="Lin C.F."/>
            <person name="Lin M.F."/>
            <person name="Lindblad-Toh K."/>
            <person name="Llopart A."/>
            <person name="Long M."/>
            <person name="Low L."/>
            <person name="Lozovsky E."/>
            <person name="Lu J."/>
            <person name="Luo M."/>
            <person name="Machado C.A."/>
            <person name="Makalowski W."/>
            <person name="Marzo M."/>
            <person name="Matsuda M."/>
            <person name="Matzkin L."/>
            <person name="McAllister B."/>
            <person name="McBride C.S."/>
            <person name="McKernan B."/>
            <person name="McKernan K."/>
            <person name="Mendez-Lago M."/>
            <person name="Minx P."/>
            <person name="Mollenhauer M.U."/>
            <person name="Montooth K."/>
            <person name="Mount S.M."/>
            <person name="Mu X."/>
            <person name="Myers E."/>
            <person name="Negre B."/>
            <person name="Newfeld S."/>
            <person name="Nielsen R."/>
            <person name="Noor M.A."/>
            <person name="O'Grady P."/>
            <person name="Pachter L."/>
            <person name="Papaceit M."/>
            <person name="Parisi M.J."/>
            <person name="Parisi M."/>
            <person name="Parts L."/>
            <person name="Pedersen J.S."/>
            <person name="Pesole G."/>
            <person name="Phillippy A.M."/>
            <person name="Ponting C.P."/>
            <person name="Pop M."/>
            <person name="Porcelli D."/>
            <person name="Powell J.R."/>
            <person name="Prohaska S."/>
            <person name="Pruitt K."/>
            <person name="Puig M."/>
            <person name="Quesneville H."/>
            <person name="Ram K.R."/>
            <person name="Rand D."/>
            <person name="Rasmussen M.D."/>
            <person name="Reed L.K."/>
            <person name="Reenan R."/>
            <person name="Reily A."/>
            <person name="Remington K.A."/>
            <person name="Rieger T.T."/>
            <person name="Ritchie M.G."/>
            <person name="Robin C."/>
            <person name="Rogers Y.H."/>
            <person name="Rohde C."/>
            <person name="Rozas J."/>
            <person name="Rubenfield M.J."/>
            <person name="Ruiz A."/>
            <person name="Russo S."/>
            <person name="Salzberg S.L."/>
            <person name="Sanchez-Gracia A."/>
            <person name="Saranga D.J."/>
            <person name="Sato H."/>
            <person name="Schaeffer S.W."/>
            <person name="Schatz M.C."/>
            <person name="Schlenke T."/>
            <person name="Schwartz R."/>
            <person name="Segarra C."/>
            <person name="Singh R.S."/>
            <person name="Sirot L."/>
            <person name="Sirota M."/>
            <person name="Sisneros N.B."/>
            <person name="Smith C.D."/>
            <person name="Smith T.F."/>
            <person name="Spieth J."/>
            <person name="Stage D.E."/>
            <person name="Stark A."/>
            <person name="Stephan W."/>
            <person name="Strausberg R.L."/>
            <person name="Strempel S."/>
            <person name="Sturgill D."/>
            <person name="Sutton G."/>
            <person name="Sutton G.G."/>
            <person name="Tao W."/>
            <person name="Teichmann S."/>
            <person name="Tobari Y.N."/>
            <person name="Tomimura Y."/>
            <person name="Tsolas J.M."/>
            <person name="Valente V.L."/>
            <person name="Venter E."/>
            <person name="Venter J.C."/>
            <person name="Vicario S."/>
            <person name="Vieira F.G."/>
            <person name="Vilella A.J."/>
            <person name="Villasante A."/>
            <person name="Walenz B."/>
            <person name="Wang J."/>
            <person name="Wasserman M."/>
            <person name="Watts T."/>
            <person name="Wilson D."/>
            <person name="Wilson R.K."/>
            <person name="Wing R.A."/>
            <person name="Wolfner M.F."/>
            <person name="Wong A."/>
            <person name="Wong G.K."/>
            <person name="Wu C.I."/>
            <person name="Wu G."/>
            <person name="Yamamoto D."/>
            <person name="Yang H.P."/>
            <person name="Yang S.P."/>
            <person name="Yorke J.A."/>
            <person name="Yoshida K."/>
            <person name="Zdobnov E."/>
            <person name="Zhang P."/>
            <person name="Zhang Y."/>
            <person name="Zimin A.V."/>
            <person name="Baldwin J."/>
            <person name="Abdouelleil A."/>
            <person name="Abdulkadir J."/>
            <person name="Abebe A."/>
            <person name="Abera B."/>
            <person name="Abreu J."/>
            <person name="Acer S.C."/>
            <person name="Aftuck L."/>
            <person name="Alexander A."/>
            <person name="An P."/>
            <person name="Anderson E."/>
            <person name="Anderson S."/>
            <person name="Arachi H."/>
            <person name="Azer M."/>
            <person name="Bachantsang P."/>
            <person name="Barry A."/>
            <person name="Bayul T."/>
            <person name="Berlin A."/>
            <person name="Bessette D."/>
            <person name="Bloom T."/>
            <person name="Blye J."/>
            <person name="Boguslavskiy L."/>
            <person name="Bonnet C."/>
            <person name="Boukhgalter B."/>
            <person name="Bourzgui I."/>
            <person name="Brown A."/>
            <person name="Cahill P."/>
            <person name="Channer S."/>
            <person name="Cheshatsang Y."/>
            <person name="Chuda L."/>
            <person name="Citroen M."/>
            <person name="Collymore A."/>
            <person name="Cooke P."/>
            <person name="Costello M."/>
            <person name="D'Aco K."/>
            <person name="Daza R."/>
            <person name="De Haan G."/>
            <person name="DeGray S."/>
            <person name="DeMaso C."/>
            <person name="Dhargay N."/>
            <person name="Dooley K."/>
            <person name="Dooley E."/>
            <person name="Doricent M."/>
            <person name="Dorje P."/>
            <person name="Dorjee K."/>
            <person name="Dupes A."/>
            <person name="Elong R."/>
            <person name="Falk J."/>
            <person name="Farina A."/>
            <person name="Faro S."/>
            <person name="Ferguson D."/>
            <person name="Fisher S."/>
            <person name="Foley C.D."/>
            <person name="Franke A."/>
            <person name="Friedrich D."/>
            <person name="Gadbois L."/>
            <person name="Gearin G."/>
            <person name="Gearin C.R."/>
            <person name="Giannoukos G."/>
            <person name="Goode T."/>
            <person name="Graham J."/>
            <person name="Grandbois E."/>
            <person name="Grewal S."/>
            <person name="Gyaltsen K."/>
            <person name="Hafez N."/>
            <person name="Hagos B."/>
            <person name="Hall J."/>
            <person name="Henson C."/>
            <person name="Hollinger A."/>
            <person name="Honan T."/>
            <person name="Huard M.D."/>
            <person name="Hughes L."/>
            <person name="Hurhula B."/>
            <person name="Husby M.E."/>
            <person name="Kamat A."/>
            <person name="Kanga B."/>
            <person name="Kashin S."/>
            <person name="Khazanovich D."/>
            <person name="Kisner P."/>
            <person name="Lance K."/>
            <person name="Lara M."/>
            <person name="Lee W."/>
            <person name="Lennon N."/>
            <person name="Letendre F."/>
            <person name="LeVine R."/>
            <person name="Lipovsky A."/>
            <person name="Liu X."/>
            <person name="Liu J."/>
            <person name="Liu S."/>
            <person name="Lokyitsang T."/>
            <person name="Lokyitsang Y."/>
            <person name="Lubonja R."/>
            <person name="Lui A."/>
            <person name="MacDonald P."/>
            <person name="Magnisalis V."/>
            <person name="Maru K."/>
            <person name="Matthews C."/>
            <person name="McCusker W."/>
            <person name="McDonough S."/>
            <person name="Mehta T."/>
            <person name="Meldrim J."/>
            <person name="Meneus L."/>
            <person name="Mihai O."/>
            <person name="Mihalev A."/>
            <person name="Mihova T."/>
            <person name="Mittelman R."/>
            <person name="Mlenga V."/>
            <person name="Montmayeur A."/>
            <person name="Mulrain L."/>
            <person name="Navidi A."/>
            <person name="Naylor J."/>
            <person name="Negash T."/>
            <person name="Nguyen T."/>
            <person name="Nguyen N."/>
            <person name="Nicol R."/>
            <person name="Norbu C."/>
            <person name="Norbu N."/>
            <person name="Novod N."/>
            <person name="O'Neill B."/>
            <person name="Osman S."/>
            <person name="Markiewicz E."/>
            <person name="Oyono O.L."/>
            <person name="Patti C."/>
            <person name="Phunkhang P."/>
            <person name="Pierre F."/>
            <person name="Priest M."/>
            <person name="Raghuraman S."/>
            <person name="Rege F."/>
            <person name="Reyes R."/>
            <person name="Rise C."/>
            <person name="Rogov P."/>
            <person name="Ross K."/>
            <person name="Ryan E."/>
            <person name="Settipalli S."/>
            <person name="Shea T."/>
            <person name="Sherpa N."/>
            <person name="Shi L."/>
            <person name="Shih D."/>
            <person name="Sparrow T."/>
            <person name="Spaulding J."/>
            <person name="Stalker J."/>
            <person name="Stange-Thomann N."/>
            <person name="Stavropoulos S."/>
            <person name="Stone C."/>
            <person name="Strader C."/>
            <person name="Tesfaye S."/>
            <person name="Thomson T."/>
            <person name="Thoulutsang Y."/>
            <person name="Thoulutsang D."/>
            <person name="Topham K."/>
            <person name="Topping I."/>
            <person name="Tsamla T."/>
            <person name="Vassiliev H."/>
            <person name="Vo A."/>
            <person name="Wangchuk T."/>
            <person name="Wangdi T."/>
            <person name="Weiand M."/>
            <person name="Wilkinson J."/>
            <person name="Wilson A."/>
            <person name="Yadav S."/>
            <person name="Young G."/>
            <person name="Yu Q."/>
            <person name="Zembek L."/>
            <person name="Zhong D."/>
            <person name="Zimmer A."/>
            <person name="Zwirko Z."/>
            <person name="Jaffe D.B."/>
            <person name="Alvarez P."/>
            <person name="Brockman W."/>
            <person name="Butler J."/>
            <person name="Chin C."/>
            <person name="Gnerre S."/>
            <person name="Grabherr M."/>
            <person name="Kleber M."/>
            <person name="Mauceli E."/>
            <person name="MacCallum I."/>
        </authorList>
    </citation>
    <scope>NUCLEOTIDE SEQUENCE [LARGE SCALE GENOMIC DNA]</scope>
    <source>
        <strain evidence="20">Tucson 15081-1352.22</strain>
    </source>
</reference>
<dbReference type="Gene3D" id="3.30.470.20">
    <property type="entry name" value="ATP-grasp fold, B domain"/>
    <property type="match status" value="2"/>
</dbReference>
<evidence type="ECO:0000313" key="20">
    <source>
        <dbReference type="Proteomes" id="UP000009192"/>
    </source>
</evidence>
<dbReference type="SMR" id="A0A0Q9XT58"/>
<dbReference type="FunFam" id="3.30.470.20:FF:000141">
    <property type="entry name" value="Glutathione synthetase"/>
    <property type="match status" value="1"/>
</dbReference>
<evidence type="ECO:0000256" key="5">
    <source>
        <dbReference type="ARBA" id="ARBA00012214"/>
    </source>
</evidence>
<keyword evidence="20" id="KW-1185">Reference proteome</keyword>
<evidence type="ECO:0000256" key="15">
    <source>
        <dbReference type="SAM" id="MobiDB-lite"/>
    </source>
</evidence>
<comment type="similarity">
    <text evidence="3">Belongs to the eukaryotic GSH synthase family.</text>
</comment>
<dbReference type="Proteomes" id="UP000009192">
    <property type="component" value="Unassembled WGS sequence"/>
</dbReference>
<dbReference type="OrthoDB" id="2020073at2759"/>
<name>A0A0Q9XT58_DROMO</name>
<feature type="compositionally biased region" description="Basic and acidic residues" evidence="15">
    <location>
        <begin position="192"/>
        <end position="205"/>
    </location>
</feature>
<dbReference type="SUPFAM" id="SSF56059">
    <property type="entry name" value="Glutathione synthetase ATP-binding domain-like"/>
    <property type="match status" value="1"/>
</dbReference>
<organism evidence="19 20">
    <name type="scientific">Drosophila mojavensis</name>
    <name type="common">Fruit fly</name>
    <dbReference type="NCBI Taxonomy" id="7230"/>
    <lineage>
        <taxon>Eukaryota</taxon>
        <taxon>Metazoa</taxon>
        <taxon>Ecdysozoa</taxon>
        <taxon>Arthropoda</taxon>
        <taxon>Hexapoda</taxon>
        <taxon>Insecta</taxon>
        <taxon>Pterygota</taxon>
        <taxon>Neoptera</taxon>
        <taxon>Endopterygota</taxon>
        <taxon>Diptera</taxon>
        <taxon>Brachycera</taxon>
        <taxon>Muscomorpha</taxon>
        <taxon>Ephydroidea</taxon>
        <taxon>Drosophilidae</taxon>
        <taxon>Drosophila</taxon>
    </lineage>
</organism>
<dbReference type="InterPro" id="IPR016185">
    <property type="entry name" value="PreATP-grasp_dom_sf"/>
</dbReference>
<feature type="region of interest" description="Disordered" evidence="15">
    <location>
        <begin position="182"/>
        <end position="225"/>
    </location>
</feature>
<feature type="transmembrane region" description="Helical" evidence="16">
    <location>
        <begin position="109"/>
        <end position="127"/>
    </location>
</feature>
<dbReference type="SUPFAM" id="SSF52440">
    <property type="entry name" value="PreATP-grasp domain"/>
    <property type="match status" value="1"/>
</dbReference>
<dbReference type="InterPro" id="IPR014042">
    <property type="entry name" value="Glutathione_synthase_a-hlx"/>
</dbReference>
<feature type="transmembrane region" description="Helical" evidence="16">
    <location>
        <begin position="15"/>
        <end position="39"/>
    </location>
</feature>
<evidence type="ECO:0000256" key="10">
    <source>
        <dbReference type="ARBA" id="ARBA00022741"/>
    </source>
</evidence>
<keyword evidence="9" id="KW-0479">Metal-binding</keyword>
<dbReference type="Gene3D" id="3.40.50.1760">
    <property type="entry name" value="Glutathione synthase, substrate-binding domain superfamily, eukaryotic"/>
    <property type="match status" value="1"/>
</dbReference>
<dbReference type="FunFam" id="1.10.1080.10:FF:000011">
    <property type="entry name" value="Glutathione synthetase"/>
    <property type="match status" value="1"/>
</dbReference>
<dbReference type="Pfam" id="PF03917">
    <property type="entry name" value="GSH_synth_ATP"/>
    <property type="match status" value="1"/>
</dbReference>
<dbReference type="GO" id="GO:0005524">
    <property type="term" value="F:ATP binding"/>
    <property type="evidence" value="ECO:0007669"/>
    <property type="project" value="UniProtKB-KW"/>
</dbReference>
<evidence type="ECO:0000313" key="19">
    <source>
        <dbReference type="EMBL" id="KRG07059.1"/>
    </source>
</evidence>
<evidence type="ECO:0000256" key="11">
    <source>
        <dbReference type="ARBA" id="ARBA00022840"/>
    </source>
</evidence>
<evidence type="ECO:0000259" key="18">
    <source>
        <dbReference type="Pfam" id="PF03199"/>
    </source>
</evidence>
<evidence type="ECO:0000256" key="14">
    <source>
        <dbReference type="ARBA" id="ARBA00048871"/>
    </source>
</evidence>
<dbReference type="EMBL" id="CH933812">
    <property type="protein sequence ID" value="KRG07059.1"/>
    <property type="molecule type" value="Genomic_DNA"/>
</dbReference>
<evidence type="ECO:0000256" key="12">
    <source>
        <dbReference type="ARBA" id="ARBA00022842"/>
    </source>
</evidence>
<dbReference type="UniPathway" id="UPA00142">
    <property type="reaction ID" value="UER00210"/>
</dbReference>
<evidence type="ECO:0000256" key="8">
    <source>
        <dbReference type="ARBA" id="ARBA00022684"/>
    </source>
</evidence>
<comment type="catalytic activity">
    <reaction evidence="14">
        <text>gamma-L-glutamyl-L-cysteine + glycine + ATP = glutathione + ADP + phosphate + H(+)</text>
        <dbReference type="Rhea" id="RHEA:13557"/>
        <dbReference type="ChEBI" id="CHEBI:15378"/>
        <dbReference type="ChEBI" id="CHEBI:30616"/>
        <dbReference type="ChEBI" id="CHEBI:43474"/>
        <dbReference type="ChEBI" id="CHEBI:57305"/>
        <dbReference type="ChEBI" id="CHEBI:57925"/>
        <dbReference type="ChEBI" id="CHEBI:58173"/>
        <dbReference type="ChEBI" id="CHEBI:456216"/>
        <dbReference type="EC" id="6.3.2.3"/>
    </reaction>
    <physiologicalReaction direction="left-to-right" evidence="14">
        <dbReference type="Rhea" id="RHEA:13558"/>
    </physiologicalReaction>
</comment>
<keyword evidence="7" id="KW-0436">Ligase</keyword>
<dbReference type="FunFam" id="3.30.1490.50:FF:000001">
    <property type="entry name" value="Glutathione synthetase"/>
    <property type="match status" value="1"/>
</dbReference>
<dbReference type="AlphaFoldDB" id="A0A0Q9XT58"/>
<keyword evidence="16" id="KW-1133">Transmembrane helix</keyword>
<accession>A0A0Q9XT58</accession>
<evidence type="ECO:0000256" key="2">
    <source>
        <dbReference type="ARBA" id="ARBA00004965"/>
    </source>
</evidence>
<dbReference type="NCBIfam" id="TIGR01986">
    <property type="entry name" value="glut_syn_euk"/>
    <property type="match status" value="1"/>
</dbReference>
<dbReference type="FunFam" id="3.40.50.1760:FF:000007">
    <property type="entry name" value="Glutathione synthetase"/>
    <property type="match status" value="1"/>
</dbReference>
<dbReference type="EC" id="6.3.2.3" evidence="5"/>
<keyword evidence="16" id="KW-0472">Membrane</keyword>
<keyword evidence="8" id="KW-0317">Glutathione biosynthesis</keyword>
<feature type="signal peptide" evidence="17">
    <location>
        <begin position="1"/>
        <end position="15"/>
    </location>
</feature>
<dbReference type="InParanoid" id="A0A0Q9XT58"/>
<evidence type="ECO:0000256" key="3">
    <source>
        <dbReference type="ARBA" id="ARBA00010385"/>
    </source>
</evidence>
<evidence type="ECO:0000256" key="9">
    <source>
        <dbReference type="ARBA" id="ARBA00022723"/>
    </source>
</evidence>
<comment type="subunit">
    <text evidence="4">Homodimer.</text>
</comment>
<dbReference type="GO" id="GO:0043295">
    <property type="term" value="F:glutathione binding"/>
    <property type="evidence" value="ECO:0007669"/>
    <property type="project" value="TreeGrafter"/>
</dbReference>